<feature type="compositionally biased region" description="Polar residues" evidence="1">
    <location>
        <begin position="728"/>
        <end position="744"/>
    </location>
</feature>
<feature type="domain" description="Integrase catalytic" evidence="2">
    <location>
        <begin position="290"/>
        <end position="485"/>
    </location>
</feature>
<protein>
    <submittedName>
        <fullName evidence="3">Mu transposase C-terminal domain-containing protein</fullName>
    </submittedName>
</protein>
<dbReference type="InterPro" id="IPR015378">
    <property type="entry name" value="Transposase-like_Mu_C"/>
</dbReference>
<dbReference type="InterPro" id="IPR012337">
    <property type="entry name" value="RNaseH-like_sf"/>
</dbReference>
<comment type="caution">
    <text evidence="3">The sequence shown here is derived from an EMBL/GenBank/DDBJ whole genome shotgun (WGS) entry which is preliminary data.</text>
</comment>
<dbReference type="PROSITE" id="PS50994">
    <property type="entry name" value="INTEGRASE"/>
    <property type="match status" value="1"/>
</dbReference>
<evidence type="ECO:0000256" key="1">
    <source>
        <dbReference type="SAM" id="MobiDB-lite"/>
    </source>
</evidence>
<dbReference type="EMBL" id="JAYGHT010000001">
    <property type="protein sequence ID" value="MEA5517325.1"/>
    <property type="molecule type" value="Genomic_DNA"/>
</dbReference>
<dbReference type="InterPro" id="IPR036397">
    <property type="entry name" value="RNaseH_sf"/>
</dbReference>
<gene>
    <name evidence="3" type="ORF">VB854_00025</name>
</gene>
<proteinExistence type="predicted"/>
<evidence type="ECO:0000313" key="4">
    <source>
        <dbReference type="Proteomes" id="UP001301728"/>
    </source>
</evidence>
<dbReference type="InterPro" id="IPR001584">
    <property type="entry name" value="Integrase_cat-core"/>
</dbReference>
<evidence type="ECO:0000313" key="3">
    <source>
        <dbReference type="EMBL" id="MEA5517325.1"/>
    </source>
</evidence>
<dbReference type="Gene3D" id="3.30.420.10">
    <property type="entry name" value="Ribonuclease H-like superfamily/Ribonuclease H"/>
    <property type="match status" value="1"/>
</dbReference>
<evidence type="ECO:0000259" key="2">
    <source>
        <dbReference type="PROSITE" id="PS50994"/>
    </source>
</evidence>
<dbReference type="Proteomes" id="UP001301728">
    <property type="component" value="Unassembled WGS sequence"/>
</dbReference>
<dbReference type="RefSeq" id="WP_323219218.1">
    <property type="nucleotide sequence ID" value="NZ_JAYGHT010000001.1"/>
</dbReference>
<feature type="region of interest" description="Disordered" evidence="1">
    <location>
        <begin position="707"/>
        <end position="744"/>
    </location>
</feature>
<keyword evidence="4" id="KW-1185">Reference proteome</keyword>
<accession>A0ABU5TR20</accession>
<sequence>MKLYINMLWEWKLQGSEDAESRIERLLWTDISGVDIATIEILNPKALPMFQKYKDIEFAIENQHIQILEVDPYATLLRSEETIPEKHRKYRDEAWDVISKLVENNNGEIFYPKERGMLLRDAEQKTGRTRMTLYKYLRRYWQGGQTKNALLPLFDKCGAKGKLRNSHGLKRGRPTKLAKATAIPRGVNVDENMRDKFRRGISKFYENANGRTLQDAYDRTLKEYFKKGYELAPDGTLIPYLPPASELPTFGQFYYWYEKERNAEQSLSKRKGQRRYNLSYREVLGDSTQMAFGPGSLYQIDATIGDVYLVSSLDRSRIIGRPVIYIVIDVFSRLIVGISVSLEGPSWLGAMQALENTASDKVSFCKEYGIEITQEDWPSCHLPEEILADRGELEGYNADNLVNALNVKVSNTPPYRADWKAIIERNFRLSNDKFIHWIPGAVYRPRERGDTDYRLDAVLDLHQFRKLMILSVLDHNKEHRMDWYRMDEYMIQAHIEPYPIDLWNWGIHNRVGHLRKVPSEVIKLNLLTTTQATVTYRGIRFEGLFYSCDLALKEQWFVRARERGTWKISVAYDPRKLDTLYLRLEDGRRIEACYLVDADKTFRGLDWYEAVDYFELRKQSKEASRTRKQQSKATLQAQMEQIINQATEQTSEASEFAEVQSKRSRIKGIRQNRKQEREIERETQAWQLGQEESVGNFGQVIPLKSTTEEAKDNEPEILCEQSEKDVSTNEVSETSIEIDSSHVPQSQLINKLRKLRPQTWNDDED</sequence>
<name>A0ABU5TR20_9CYAN</name>
<dbReference type="SUPFAM" id="SSF53098">
    <property type="entry name" value="Ribonuclease H-like"/>
    <property type="match status" value="1"/>
</dbReference>
<organism evidence="3 4">
    <name type="scientific">Limnoraphis robusta CCNP1315</name>
    <dbReference type="NCBI Taxonomy" id="3110306"/>
    <lineage>
        <taxon>Bacteria</taxon>
        <taxon>Bacillati</taxon>
        <taxon>Cyanobacteriota</taxon>
        <taxon>Cyanophyceae</taxon>
        <taxon>Oscillatoriophycideae</taxon>
        <taxon>Oscillatoriales</taxon>
        <taxon>Sirenicapillariaceae</taxon>
        <taxon>Limnoraphis</taxon>
    </lineage>
</organism>
<reference evidence="3 4" key="1">
    <citation type="submission" date="2023-12" db="EMBL/GenBank/DDBJ databases">
        <title>Baltic Sea Cyanobacteria.</title>
        <authorList>
            <person name="Delbaje E."/>
            <person name="Fewer D.P."/>
            <person name="Shishido T.K."/>
        </authorList>
    </citation>
    <scope>NUCLEOTIDE SEQUENCE [LARGE SCALE GENOMIC DNA]</scope>
    <source>
        <strain evidence="3 4">CCNP 1315</strain>
    </source>
</reference>
<dbReference type="Pfam" id="PF09299">
    <property type="entry name" value="Mu-transpos_C"/>
    <property type="match status" value="1"/>
</dbReference>